<evidence type="ECO:0000256" key="1">
    <source>
        <dbReference type="SAM" id="MobiDB-lite"/>
    </source>
</evidence>
<sequence length="147" mass="16228">MRSSRVISILSLKSSPDTLEHNVAKDAGPRKGVSIMALESDLEVEMEIPTNNSQTFLLSTISTPVAFQPEPVSFACILHNHMNHISIAERYSWLEEKATLWSSDHSFSTFCGALMQADQIIAEPPPSSCQNQYSGVRRSKDPAVSYS</sequence>
<reference evidence="2" key="1">
    <citation type="submission" date="2023-10" db="EMBL/GenBank/DDBJ databases">
        <authorList>
            <person name="Domelevo Entfellner J.-B."/>
        </authorList>
    </citation>
    <scope>NUCLEOTIDE SEQUENCE</scope>
</reference>
<evidence type="ECO:0000313" key="3">
    <source>
        <dbReference type="Proteomes" id="UP001189624"/>
    </source>
</evidence>
<dbReference type="Gramene" id="rna-AYBTSS11_LOCUS1378">
    <property type="protein sequence ID" value="CAJ1830074.1"/>
    <property type="gene ID" value="gene-AYBTSS11_LOCUS1378"/>
</dbReference>
<protein>
    <submittedName>
        <fullName evidence="2">Uncharacterized protein</fullName>
    </submittedName>
</protein>
<dbReference type="AlphaFoldDB" id="A0AA86S151"/>
<keyword evidence="3" id="KW-1185">Reference proteome</keyword>
<dbReference type="EMBL" id="OY731398">
    <property type="protein sequence ID" value="CAJ1830074.1"/>
    <property type="molecule type" value="Genomic_DNA"/>
</dbReference>
<evidence type="ECO:0000313" key="2">
    <source>
        <dbReference type="EMBL" id="CAJ1830074.1"/>
    </source>
</evidence>
<dbReference type="Proteomes" id="UP001189624">
    <property type="component" value="Chromosome 1"/>
</dbReference>
<name>A0AA86S151_9FABA</name>
<feature type="region of interest" description="Disordered" evidence="1">
    <location>
        <begin position="125"/>
        <end position="147"/>
    </location>
</feature>
<accession>A0AA86S151</accession>
<gene>
    <name evidence="2" type="ORF">AYBTSS11_LOCUS1378</name>
</gene>
<proteinExistence type="predicted"/>
<organism evidence="2 3">
    <name type="scientific">Sphenostylis stenocarpa</name>
    <dbReference type="NCBI Taxonomy" id="92480"/>
    <lineage>
        <taxon>Eukaryota</taxon>
        <taxon>Viridiplantae</taxon>
        <taxon>Streptophyta</taxon>
        <taxon>Embryophyta</taxon>
        <taxon>Tracheophyta</taxon>
        <taxon>Spermatophyta</taxon>
        <taxon>Magnoliopsida</taxon>
        <taxon>eudicotyledons</taxon>
        <taxon>Gunneridae</taxon>
        <taxon>Pentapetalae</taxon>
        <taxon>rosids</taxon>
        <taxon>fabids</taxon>
        <taxon>Fabales</taxon>
        <taxon>Fabaceae</taxon>
        <taxon>Papilionoideae</taxon>
        <taxon>50 kb inversion clade</taxon>
        <taxon>NPAAA clade</taxon>
        <taxon>indigoferoid/millettioid clade</taxon>
        <taxon>Phaseoleae</taxon>
        <taxon>Sphenostylis</taxon>
    </lineage>
</organism>